<accession>A0A2P5X8E7</accession>
<sequence length="164" mass="18288">MAEAAKLEEDHFIIKNKPTLYEFSSRDEMVHLAGYGEEKLSTVLVTGTVLWALVSVKCETPCKTKSSTTRATTDEYGDFMIDLPSHLHGVADLQKICTVKVIGIPKESMCRPVFVKKHEHLRLSSVGNGIRTYTAGRIRFQDIMSKPLKSCITRATNTNKQIAS</sequence>
<name>A0A2P5X8E7_GOSBA</name>
<dbReference type="PANTHER" id="PTHR47273">
    <property type="entry name" value="EXPRESSED PROTEIN"/>
    <property type="match status" value="1"/>
</dbReference>
<gene>
    <name evidence="1" type="ORF">GOBAR_AA21047</name>
</gene>
<dbReference type="Pfam" id="PF01190">
    <property type="entry name" value="Pollen_Ole_e_1"/>
    <property type="match status" value="1"/>
</dbReference>
<reference evidence="1 2" key="1">
    <citation type="submission" date="2015-01" db="EMBL/GenBank/DDBJ databases">
        <title>Genome of allotetraploid Gossypium barbadense reveals genomic plasticity and fiber elongation in cotton evolution.</title>
        <authorList>
            <person name="Chen X."/>
            <person name="Liu X."/>
            <person name="Zhao B."/>
            <person name="Zheng H."/>
            <person name="Hu Y."/>
            <person name="Lu G."/>
            <person name="Yang C."/>
            <person name="Chen J."/>
            <person name="Shan C."/>
            <person name="Zhang L."/>
            <person name="Zhou Y."/>
            <person name="Wang L."/>
            <person name="Guo W."/>
            <person name="Bai Y."/>
            <person name="Ruan J."/>
            <person name="Shangguan X."/>
            <person name="Mao Y."/>
            <person name="Jiang J."/>
            <person name="Zhu Y."/>
            <person name="Lei J."/>
            <person name="Kang H."/>
            <person name="Chen S."/>
            <person name="He X."/>
            <person name="Wang R."/>
            <person name="Wang Y."/>
            <person name="Chen J."/>
            <person name="Wang L."/>
            <person name="Yu S."/>
            <person name="Wang B."/>
            <person name="Wei J."/>
            <person name="Song S."/>
            <person name="Lu X."/>
            <person name="Gao Z."/>
            <person name="Gu W."/>
            <person name="Deng X."/>
            <person name="Ma D."/>
            <person name="Wang S."/>
            <person name="Liang W."/>
            <person name="Fang L."/>
            <person name="Cai C."/>
            <person name="Zhu X."/>
            <person name="Zhou B."/>
            <person name="Zhang Y."/>
            <person name="Chen Z."/>
            <person name="Xu S."/>
            <person name="Zhu R."/>
            <person name="Wang S."/>
            <person name="Zhang T."/>
            <person name="Zhao G."/>
        </authorList>
    </citation>
    <scope>NUCLEOTIDE SEQUENCE [LARGE SCALE GENOMIC DNA]</scope>
    <source>
        <strain evidence="2">cv. Xinhai21</strain>
        <tissue evidence="1">Leaf</tissue>
    </source>
</reference>
<organism evidence="1 2">
    <name type="scientific">Gossypium barbadense</name>
    <name type="common">Sea Island cotton</name>
    <name type="synonym">Hibiscus barbadensis</name>
    <dbReference type="NCBI Taxonomy" id="3634"/>
    <lineage>
        <taxon>Eukaryota</taxon>
        <taxon>Viridiplantae</taxon>
        <taxon>Streptophyta</taxon>
        <taxon>Embryophyta</taxon>
        <taxon>Tracheophyta</taxon>
        <taxon>Spermatophyta</taxon>
        <taxon>Magnoliopsida</taxon>
        <taxon>eudicotyledons</taxon>
        <taxon>Gunneridae</taxon>
        <taxon>Pentapetalae</taxon>
        <taxon>rosids</taxon>
        <taxon>malvids</taxon>
        <taxon>Malvales</taxon>
        <taxon>Malvaceae</taxon>
        <taxon>Malvoideae</taxon>
        <taxon>Gossypium</taxon>
    </lineage>
</organism>
<dbReference type="EMBL" id="KZ665462">
    <property type="protein sequence ID" value="PPR99614.1"/>
    <property type="molecule type" value="Genomic_DNA"/>
</dbReference>
<dbReference type="Proteomes" id="UP000239757">
    <property type="component" value="Unassembled WGS sequence"/>
</dbReference>
<evidence type="ECO:0000313" key="2">
    <source>
        <dbReference type="Proteomes" id="UP000239757"/>
    </source>
</evidence>
<protein>
    <submittedName>
        <fullName evidence="1">Uncharacterized protein</fullName>
    </submittedName>
</protein>
<evidence type="ECO:0000313" key="1">
    <source>
        <dbReference type="EMBL" id="PPR99614.1"/>
    </source>
</evidence>
<proteinExistence type="predicted"/>
<dbReference type="PANTHER" id="PTHR47273:SF6">
    <property type="entry name" value="POLLEN OLE E 1 ALLERGEN AND EXTENSIN FAMILY PROTEIN"/>
    <property type="match status" value="1"/>
</dbReference>
<dbReference type="OrthoDB" id="744797at2759"/>
<dbReference type="AlphaFoldDB" id="A0A2P5X8E7"/>